<evidence type="ECO:0000313" key="3">
    <source>
        <dbReference type="Proteomes" id="UP000002384"/>
    </source>
</evidence>
<evidence type="ECO:0000313" key="2">
    <source>
        <dbReference type="EMBL" id="ACK70337.1"/>
    </source>
</evidence>
<dbReference type="PDB" id="5K79">
    <property type="method" value="X-ray"/>
    <property type="resolution" value="1.60 A"/>
    <property type="chains" value="A/B=32-139"/>
</dbReference>
<sequence>MKKASLLLKIALGFIFTLFVSFNIVVDSAMATGQFSKTCEDITLDGSTLSAFCQKADGYTLNETSINLDEEIGNLDGTLSWGDHNFSLTCDSIGLAQSLFTRTYVLAAECERRDGYTYIPTEIELDEHIANIDGTLTYE</sequence>
<dbReference type="InterPro" id="IPR011058">
    <property type="entry name" value="Cyanovirin-N"/>
</dbReference>
<dbReference type="PANTHER" id="PTHR42076:SF1">
    <property type="entry name" value="CYANOVIRIN-N DOMAIN-CONTAINING PROTEIN"/>
    <property type="match status" value="1"/>
</dbReference>
<dbReference type="EMBL" id="CP001291">
    <property type="protein sequence ID" value="ACK70337.1"/>
    <property type="molecule type" value="Genomic_DNA"/>
</dbReference>
<dbReference type="SUPFAM" id="SSF51322">
    <property type="entry name" value="Cyanovirin-N"/>
    <property type="match status" value="1"/>
</dbReference>
<dbReference type="InterPro" id="IPR036673">
    <property type="entry name" value="Cyanovirin-N_sf"/>
</dbReference>
<protein>
    <submittedName>
        <fullName evidence="2">Cyanovirin-N domain protein</fullName>
    </submittedName>
</protein>
<dbReference type="PANTHER" id="PTHR42076">
    <property type="entry name" value="CYANOVIRIN-N HOMOLOG"/>
    <property type="match status" value="1"/>
</dbReference>
<gene>
    <name evidence="2" type="ordered locus">PCC7424_1905</name>
</gene>
<proteinExistence type="evidence at protein level"/>
<evidence type="ECO:0000259" key="1">
    <source>
        <dbReference type="SMART" id="SM01111"/>
    </source>
</evidence>
<organism evidence="2 3">
    <name type="scientific">Gloeothece citriformis (strain PCC 7424)</name>
    <name type="common">Cyanothece sp. (strain PCC 7424)</name>
    <dbReference type="NCBI Taxonomy" id="65393"/>
    <lineage>
        <taxon>Bacteria</taxon>
        <taxon>Bacillati</taxon>
        <taxon>Cyanobacteriota</taxon>
        <taxon>Cyanophyceae</taxon>
        <taxon>Oscillatoriophycideae</taxon>
        <taxon>Chroococcales</taxon>
        <taxon>Aphanothecaceae</taxon>
        <taxon>Gloeothece</taxon>
        <taxon>Gloeothece citriformis</taxon>
    </lineage>
</organism>
<dbReference type="Pfam" id="PF08881">
    <property type="entry name" value="CVNH"/>
    <property type="match status" value="1"/>
</dbReference>
<dbReference type="RefSeq" id="WP_012599280.1">
    <property type="nucleotide sequence ID" value="NC_011729.1"/>
</dbReference>
<evidence type="ECO:0007829" key="4">
    <source>
        <dbReference type="PDB" id="5K79"/>
    </source>
</evidence>
<dbReference type="eggNOG" id="ENOG503217G">
    <property type="taxonomic scope" value="Bacteria"/>
</dbReference>
<keyword evidence="3" id="KW-1185">Reference proteome</keyword>
<dbReference type="SMR" id="B7KDN5"/>
<name>B7KDN5_GLOC7</name>
<dbReference type="OrthoDB" id="512249at2"/>
<dbReference type="KEGG" id="cyc:PCC7424_1905"/>
<reference evidence="4" key="2">
    <citation type="journal article" date="2016" name="J. Biol. Chem.">
        <title>Structure and Glycan Binding of a New Cyanovirin-N Homolog.</title>
        <authorList>
            <person name="Matei E."/>
            <person name="Basu R."/>
            <person name="Furey W."/>
            <person name="Shi J."/>
            <person name="Calnan C."/>
            <person name="Aiken C."/>
            <person name="Gronenborn A.M."/>
        </authorList>
    </citation>
    <scope>X-RAY CRYSTALLOGRAPHY (1.60 ANGSTROMS) OF 32-139</scope>
    <scope>DISULFIDE BONDS</scope>
</reference>
<dbReference type="Proteomes" id="UP000002384">
    <property type="component" value="Chromosome"/>
</dbReference>
<dbReference type="HOGENOM" id="CLU_144945_1_2_3"/>
<reference evidence="3" key="1">
    <citation type="journal article" date="2011" name="MBio">
        <title>Novel metabolic attributes of the genus Cyanothece, comprising a group of unicellular nitrogen-fixing Cyanobacteria.</title>
        <authorList>
            <person name="Bandyopadhyay A."/>
            <person name="Elvitigala T."/>
            <person name="Welsh E."/>
            <person name="Stockel J."/>
            <person name="Liberton M."/>
            <person name="Min H."/>
            <person name="Sherman L.A."/>
            <person name="Pakrasi H.B."/>
        </authorList>
    </citation>
    <scope>NUCLEOTIDE SEQUENCE [LARGE SCALE GENOMIC DNA]</scope>
    <source>
        <strain evidence="3">PCC 7424</strain>
    </source>
</reference>
<dbReference type="Gene3D" id="2.30.60.10">
    <property type="entry name" value="Cyanovirin-N"/>
    <property type="match status" value="1"/>
</dbReference>
<dbReference type="PDBsum" id="5K79"/>
<feature type="domain" description="Cyanovirin-N" evidence="1">
    <location>
        <begin position="34"/>
        <end position="138"/>
    </location>
</feature>
<feature type="disulfide bond" evidence="4">
    <location>
        <begin position="90"/>
        <end position="110"/>
    </location>
</feature>
<dbReference type="STRING" id="65393.PCC7424_1905"/>
<feature type="disulfide bond" evidence="4">
    <location>
        <begin position="39"/>
        <end position="53"/>
    </location>
</feature>
<dbReference type="UniLectin" id="B7KDN5"/>
<accession>B7KDN5</accession>
<dbReference type="AlphaFoldDB" id="B7KDN5"/>
<keyword evidence="4" id="KW-0002">3D-structure</keyword>
<dbReference type="SMART" id="SM01111">
    <property type="entry name" value="CVNH"/>
    <property type="match status" value="1"/>
</dbReference>